<dbReference type="EMBL" id="JBHSFS010000043">
    <property type="protein sequence ID" value="MFC4518309.1"/>
    <property type="molecule type" value="Genomic_DNA"/>
</dbReference>
<evidence type="ECO:0000256" key="1">
    <source>
        <dbReference type="ARBA" id="ARBA00001968"/>
    </source>
</evidence>
<dbReference type="InterPro" id="IPR027805">
    <property type="entry name" value="Transposase_HTH_dom"/>
</dbReference>
<sequence>MVPYLATLDVAHELVEHVSWLIHARRHEAGSRWRRLGCFKQALPVLAHLRKNETFAQVAAGFGVSVATAWRYADETLEVLAAWAPGLREALAGLGEGDFVVVDGTLIPADRIAADEPYYSQKHRKHGMNVQVIARPDGTPLWFSRALPGRTHDLTAARAHGIVQACLTREILVLADRACQGAGATVRTPCYGHRELPGHYQRYNRAHARLRAPGERAFAQLKAWRILRKARCSTNRISRIVQAVHTLLTSDYSG</sequence>
<evidence type="ECO:0000259" key="3">
    <source>
        <dbReference type="Pfam" id="PF13359"/>
    </source>
</evidence>
<reference evidence="6" key="1">
    <citation type="journal article" date="2019" name="Int. J. Syst. Evol. Microbiol.">
        <title>The Global Catalogue of Microorganisms (GCM) 10K type strain sequencing project: providing services to taxonomists for standard genome sequencing and annotation.</title>
        <authorList>
            <consortium name="The Broad Institute Genomics Platform"/>
            <consortium name="The Broad Institute Genome Sequencing Center for Infectious Disease"/>
            <person name="Wu L."/>
            <person name="Ma J."/>
        </authorList>
    </citation>
    <scope>NUCLEOTIDE SEQUENCE [LARGE SCALE GENOMIC DNA]</scope>
    <source>
        <strain evidence="6">CECT 8064</strain>
    </source>
</reference>
<dbReference type="Pfam" id="PF13359">
    <property type="entry name" value="DDE_Tnp_4"/>
    <property type="match status" value="1"/>
</dbReference>
<comment type="caution">
    <text evidence="5">The sequence shown here is derived from an EMBL/GenBank/DDBJ whole genome shotgun (WGS) entry which is preliminary data.</text>
</comment>
<keyword evidence="2" id="KW-0479">Metal-binding</keyword>
<proteinExistence type="predicted"/>
<dbReference type="RefSeq" id="WP_417924583.1">
    <property type="nucleotide sequence ID" value="NZ_JBHSFS010000043.1"/>
</dbReference>
<protein>
    <submittedName>
        <fullName evidence="5">Transposase family protein</fullName>
    </submittedName>
</protein>
<dbReference type="Proteomes" id="UP001595990">
    <property type="component" value="Unassembled WGS sequence"/>
</dbReference>
<accession>A0ABV9BW78</accession>
<comment type="cofactor">
    <cofactor evidence="1">
        <name>a divalent metal cation</name>
        <dbReference type="ChEBI" id="CHEBI:60240"/>
    </cofactor>
</comment>
<dbReference type="InterPro" id="IPR027806">
    <property type="entry name" value="HARBI1_dom"/>
</dbReference>
<feature type="domain" description="DDE Tnp4" evidence="3">
    <location>
        <begin position="102"/>
        <end position="247"/>
    </location>
</feature>
<evidence type="ECO:0000256" key="2">
    <source>
        <dbReference type="ARBA" id="ARBA00022723"/>
    </source>
</evidence>
<evidence type="ECO:0000313" key="6">
    <source>
        <dbReference type="Proteomes" id="UP001595990"/>
    </source>
</evidence>
<organism evidence="5 6">
    <name type="scientific">Streptomyces ehimensis</name>
    <dbReference type="NCBI Taxonomy" id="68195"/>
    <lineage>
        <taxon>Bacteria</taxon>
        <taxon>Bacillati</taxon>
        <taxon>Actinomycetota</taxon>
        <taxon>Actinomycetes</taxon>
        <taxon>Kitasatosporales</taxon>
        <taxon>Streptomycetaceae</taxon>
        <taxon>Streptomyces</taxon>
    </lineage>
</organism>
<dbReference type="Pfam" id="PF13613">
    <property type="entry name" value="HTH_Tnp_4"/>
    <property type="match status" value="1"/>
</dbReference>
<name>A0ABV9BW78_9ACTN</name>
<evidence type="ECO:0000313" key="5">
    <source>
        <dbReference type="EMBL" id="MFC4518309.1"/>
    </source>
</evidence>
<feature type="domain" description="Transposase Helix-turn-helix" evidence="4">
    <location>
        <begin position="35"/>
        <end position="82"/>
    </location>
</feature>
<keyword evidence="6" id="KW-1185">Reference proteome</keyword>
<evidence type="ECO:0000259" key="4">
    <source>
        <dbReference type="Pfam" id="PF13613"/>
    </source>
</evidence>
<gene>
    <name evidence="5" type="ORF">ACFPEN_36260</name>
</gene>